<protein>
    <submittedName>
        <fullName evidence="2">Uncharacterized protein</fullName>
    </submittedName>
</protein>
<reference evidence="2" key="2">
    <citation type="journal article" date="2015" name="Fish Shellfish Immunol.">
        <title>Early steps in the European eel (Anguilla anguilla)-Vibrio vulnificus interaction in the gills: Role of the RtxA13 toxin.</title>
        <authorList>
            <person name="Callol A."/>
            <person name="Pajuelo D."/>
            <person name="Ebbesson L."/>
            <person name="Teles M."/>
            <person name="MacKenzie S."/>
            <person name="Amaro C."/>
        </authorList>
    </citation>
    <scope>NUCLEOTIDE SEQUENCE</scope>
</reference>
<name>A0A0E9VX25_ANGAN</name>
<proteinExistence type="predicted"/>
<dbReference type="AlphaFoldDB" id="A0A0E9VX25"/>
<organism evidence="2">
    <name type="scientific">Anguilla anguilla</name>
    <name type="common">European freshwater eel</name>
    <name type="synonym">Muraena anguilla</name>
    <dbReference type="NCBI Taxonomy" id="7936"/>
    <lineage>
        <taxon>Eukaryota</taxon>
        <taxon>Metazoa</taxon>
        <taxon>Chordata</taxon>
        <taxon>Craniata</taxon>
        <taxon>Vertebrata</taxon>
        <taxon>Euteleostomi</taxon>
        <taxon>Actinopterygii</taxon>
        <taxon>Neopterygii</taxon>
        <taxon>Teleostei</taxon>
        <taxon>Anguilliformes</taxon>
        <taxon>Anguillidae</taxon>
        <taxon>Anguilla</taxon>
    </lineage>
</organism>
<sequence length="30" mass="3161">MGTCPNHSFRIGGSSTPGLGEPKVPLIFIF</sequence>
<evidence type="ECO:0000313" key="2">
    <source>
        <dbReference type="EMBL" id="JAH81840.1"/>
    </source>
</evidence>
<evidence type="ECO:0000256" key="1">
    <source>
        <dbReference type="SAM" id="MobiDB-lite"/>
    </source>
</evidence>
<accession>A0A0E9VX25</accession>
<dbReference type="EMBL" id="GBXM01026737">
    <property type="protein sequence ID" value="JAH81840.1"/>
    <property type="molecule type" value="Transcribed_RNA"/>
</dbReference>
<feature type="region of interest" description="Disordered" evidence="1">
    <location>
        <begin position="1"/>
        <end position="20"/>
    </location>
</feature>
<reference evidence="2" key="1">
    <citation type="submission" date="2014-11" db="EMBL/GenBank/DDBJ databases">
        <authorList>
            <person name="Amaro Gonzalez C."/>
        </authorList>
    </citation>
    <scope>NUCLEOTIDE SEQUENCE</scope>
</reference>